<accession>A0A433X790</accession>
<dbReference type="Gene3D" id="3.40.50.2000">
    <property type="entry name" value="Glycogen Phosphorylase B"/>
    <property type="match status" value="1"/>
</dbReference>
<dbReference type="EMBL" id="RZNJ01000004">
    <property type="protein sequence ID" value="RUT29967.1"/>
    <property type="molecule type" value="Genomic_DNA"/>
</dbReference>
<comment type="caution">
    <text evidence="2">The sequence shown here is derived from an EMBL/GenBank/DDBJ whole genome shotgun (WGS) entry which is preliminary data.</text>
</comment>
<keyword evidence="2" id="KW-0808">Transferase</keyword>
<dbReference type="GO" id="GO:0016757">
    <property type="term" value="F:glycosyltransferase activity"/>
    <property type="evidence" value="ECO:0007669"/>
    <property type="project" value="InterPro"/>
</dbReference>
<reference evidence="2 3" key="1">
    <citation type="journal article" date="2016" name="Int. J. Syst. Evol. Microbiol.">
        <title>Arsenicitalea aurantiaca gen. nov., sp. nov., a new member of the family Hyphomicrobiaceae, isolated from high-arsenic sediment.</title>
        <authorList>
            <person name="Mu Y."/>
            <person name="Zhou L."/>
            <person name="Zeng X.C."/>
            <person name="Liu L."/>
            <person name="Pan Y."/>
            <person name="Chen X."/>
            <person name="Wang J."/>
            <person name="Li S."/>
            <person name="Li W.J."/>
            <person name="Wang Y."/>
        </authorList>
    </citation>
    <scope>NUCLEOTIDE SEQUENCE [LARGE SCALE GENOMIC DNA]</scope>
    <source>
        <strain evidence="2 3">42-50</strain>
    </source>
</reference>
<proteinExistence type="predicted"/>
<dbReference type="InterPro" id="IPR050194">
    <property type="entry name" value="Glycosyltransferase_grp1"/>
</dbReference>
<dbReference type="PANTHER" id="PTHR45947:SF3">
    <property type="entry name" value="SULFOQUINOVOSYL TRANSFERASE SQD2"/>
    <property type="match status" value="1"/>
</dbReference>
<dbReference type="Proteomes" id="UP000281547">
    <property type="component" value="Unassembled WGS sequence"/>
</dbReference>
<keyword evidence="3" id="KW-1185">Reference proteome</keyword>
<evidence type="ECO:0000313" key="2">
    <source>
        <dbReference type="EMBL" id="RUT29967.1"/>
    </source>
</evidence>
<dbReference type="OrthoDB" id="9781738at2"/>
<evidence type="ECO:0000259" key="1">
    <source>
        <dbReference type="Pfam" id="PF00534"/>
    </source>
</evidence>
<feature type="domain" description="Glycosyl transferase family 1" evidence="1">
    <location>
        <begin position="243"/>
        <end position="347"/>
    </location>
</feature>
<organism evidence="2 3">
    <name type="scientific">Arsenicitalea aurantiaca</name>
    <dbReference type="NCBI Taxonomy" id="1783274"/>
    <lineage>
        <taxon>Bacteria</taxon>
        <taxon>Pseudomonadati</taxon>
        <taxon>Pseudomonadota</taxon>
        <taxon>Alphaproteobacteria</taxon>
        <taxon>Hyphomicrobiales</taxon>
        <taxon>Devosiaceae</taxon>
        <taxon>Arsenicitalea</taxon>
    </lineage>
</organism>
<dbReference type="InterPro" id="IPR001296">
    <property type="entry name" value="Glyco_trans_1"/>
</dbReference>
<dbReference type="SUPFAM" id="SSF53756">
    <property type="entry name" value="UDP-Glycosyltransferase/glycogen phosphorylase"/>
    <property type="match status" value="1"/>
</dbReference>
<dbReference type="AlphaFoldDB" id="A0A433X790"/>
<evidence type="ECO:0000313" key="3">
    <source>
        <dbReference type="Proteomes" id="UP000281547"/>
    </source>
</evidence>
<dbReference type="Pfam" id="PF00534">
    <property type="entry name" value="Glycos_transf_1"/>
    <property type="match status" value="1"/>
</dbReference>
<dbReference type="RefSeq" id="WP_127188747.1">
    <property type="nucleotide sequence ID" value="NZ_RZNJ01000004.1"/>
</dbReference>
<gene>
    <name evidence="2" type="ORF">EMQ25_11540</name>
</gene>
<protein>
    <submittedName>
        <fullName evidence="2">Glycosyltransferase</fullName>
    </submittedName>
</protein>
<name>A0A433X790_9HYPH</name>
<dbReference type="PANTHER" id="PTHR45947">
    <property type="entry name" value="SULFOQUINOVOSYL TRANSFERASE SQD2"/>
    <property type="match status" value="1"/>
</dbReference>
<sequence>MTRTSPAPSISKATRTCILIAAYDAGLQTSEGHVARSLLARLDPDMRVILITRRNNVAELKASPDFAAASPNVQLIGFDLPRWAAWWKKGARGYGLYAYLWQSIWPFVLKRRRLLLRHISIVHTLNFHNDSIPNMGWILGRPSVWGPINHHEIAPAWRREIWPHQVKHLHVVKFFSRRILWRLDPFLRLALRRTDKIFCAGPWVTRRLAPLDEARVIMRSQLGIAKDLAVNAQDRSAGNETVWLICPGRLDWIKGVDIAIEAMALLPNNVQLEIIGDGPAERMLRNLAESHQLSARVHFMPPMDRNALFARIARCDLLLFPSAEVAGLIWIEALGCGTPVIAFDGITEIATTAREIPGITLASTGTSRKEAVLNYANAIRSAAEKPVDHAEIASRAVNRYSWASLAEHVQDTYRRAVEIE</sequence>